<dbReference type="CDD" id="cd06171">
    <property type="entry name" value="Sigma70_r4"/>
    <property type="match status" value="1"/>
</dbReference>
<proteinExistence type="inferred from homology"/>
<dbReference type="AlphaFoldDB" id="A0A1T5KL84"/>
<comment type="similarity">
    <text evidence="1">Belongs to the sigma-70 factor family. ECF subfamily.</text>
</comment>
<dbReference type="InterPro" id="IPR039425">
    <property type="entry name" value="RNA_pol_sigma-70-like"/>
</dbReference>
<organism evidence="7 8">
    <name type="scientific">Maledivibacter halophilus</name>
    <dbReference type="NCBI Taxonomy" id="36842"/>
    <lineage>
        <taxon>Bacteria</taxon>
        <taxon>Bacillati</taxon>
        <taxon>Bacillota</taxon>
        <taxon>Clostridia</taxon>
        <taxon>Peptostreptococcales</taxon>
        <taxon>Caminicellaceae</taxon>
        <taxon>Maledivibacter</taxon>
    </lineage>
</organism>
<gene>
    <name evidence="7" type="ORF">SAMN02194393_01908</name>
</gene>
<dbReference type="PANTHER" id="PTHR43133:SF51">
    <property type="entry name" value="RNA POLYMERASE SIGMA FACTOR"/>
    <property type="match status" value="1"/>
</dbReference>
<keyword evidence="8" id="KW-1185">Reference proteome</keyword>
<dbReference type="Pfam" id="PF08281">
    <property type="entry name" value="Sigma70_r4_2"/>
    <property type="match status" value="1"/>
</dbReference>
<feature type="domain" description="RNA polymerase sigma factor 70 region 4 type 2" evidence="6">
    <location>
        <begin position="129"/>
        <end position="179"/>
    </location>
</feature>
<keyword evidence="4" id="KW-0804">Transcription</keyword>
<evidence type="ECO:0000256" key="4">
    <source>
        <dbReference type="ARBA" id="ARBA00023163"/>
    </source>
</evidence>
<dbReference type="InterPro" id="IPR014284">
    <property type="entry name" value="RNA_pol_sigma-70_dom"/>
</dbReference>
<dbReference type="SUPFAM" id="SSF88946">
    <property type="entry name" value="Sigma2 domain of RNA polymerase sigma factors"/>
    <property type="match status" value="1"/>
</dbReference>
<keyword evidence="2" id="KW-0805">Transcription regulation</keyword>
<dbReference type="PANTHER" id="PTHR43133">
    <property type="entry name" value="RNA POLYMERASE ECF-TYPE SIGMA FACTO"/>
    <property type="match status" value="1"/>
</dbReference>
<evidence type="ECO:0000259" key="6">
    <source>
        <dbReference type="Pfam" id="PF08281"/>
    </source>
</evidence>
<accession>A0A1T5KL84</accession>
<evidence type="ECO:0000313" key="7">
    <source>
        <dbReference type="EMBL" id="SKC64219.1"/>
    </source>
</evidence>
<protein>
    <submittedName>
        <fullName evidence="7">RNA polymerase, sigma-24 subunit, RpoE</fullName>
    </submittedName>
</protein>
<dbReference type="Pfam" id="PF04542">
    <property type="entry name" value="Sigma70_r2"/>
    <property type="match status" value="1"/>
</dbReference>
<dbReference type="Gene3D" id="1.10.1740.10">
    <property type="match status" value="1"/>
</dbReference>
<feature type="domain" description="RNA polymerase sigma-70 region 2" evidence="5">
    <location>
        <begin position="23"/>
        <end position="89"/>
    </location>
</feature>
<dbReference type="EMBL" id="FUZT01000004">
    <property type="protein sequence ID" value="SKC64219.1"/>
    <property type="molecule type" value="Genomic_DNA"/>
</dbReference>
<dbReference type="SUPFAM" id="SSF88659">
    <property type="entry name" value="Sigma3 and sigma4 domains of RNA polymerase sigma factors"/>
    <property type="match status" value="1"/>
</dbReference>
<evidence type="ECO:0000256" key="3">
    <source>
        <dbReference type="ARBA" id="ARBA00023082"/>
    </source>
</evidence>
<evidence type="ECO:0000259" key="5">
    <source>
        <dbReference type="Pfam" id="PF04542"/>
    </source>
</evidence>
<dbReference type="InterPro" id="IPR013249">
    <property type="entry name" value="RNA_pol_sigma70_r4_t2"/>
</dbReference>
<dbReference type="OrthoDB" id="9784984at2"/>
<keyword evidence="3" id="KW-0731">Sigma factor</keyword>
<dbReference type="GO" id="GO:0016987">
    <property type="term" value="F:sigma factor activity"/>
    <property type="evidence" value="ECO:0007669"/>
    <property type="project" value="UniProtKB-KW"/>
</dbReference>
<evidence type="ECO:0000256" key="1">
    <source>
        <dbReference type="ARBA" id="ARBA00010641"/>
    </source>
</evidence>
<dbReference type="InterPro" id="IPR013324">
    <property type="entry name" value="RNA_pol_sigma_r3/r4-like"/>
</dbReference>
<dbReference type="InterPro" id="IPR007627">
    <property type="entry name" value="RNA_pol_sigma70_r2"/>
</dbReference>
<reference evidence="7 8" key="1">
    <citation type="submission" date="2017-02" db="EMBL/GenBank/DDBJ databases">
        <authorList>
            <person name="Peterson S.W."/>
        </authorList>
    </citation>
    <scope>NUCLEOTIDE SEQUENCE [LARGE SCALE GENOMIC DNA]</scope>
    <source>
        <strain evidence="7 8">M1</strain>
    </source>
</reference>
<dbReference type="Proteomes" id="UP000190285">
    <property type="component" value="Unassembled WGS sequence"/>
</dbReference>
<dbReference type="GO" id="GO:0006352">
    <property type="term" value="P:DNA-templated transcription initiation"/>
    <property type="evidence" value="ECO:0007669"/>
    <property type="project" value="InterPro"/>
</dbReference>
<evidence type="ECO:0000256" key="2">
    <source>
        <dbReference type="ARBA" id="ARBA00023015"/>
    </source>
</evidence>
<evidence type="ECO:0000313" key="8">
    <source>
        <dbReference type="Proteomes" id="UP000190285"/>
    </source>
</evidence>
<dbReference type="NCBIfam" id="TIGR02937">
    <property type="entry name" value="sigma70-ECF"/>
    <property type="match status" value="1"/>
</dbReference>
<dbReference type="Gene3D" id="1.10.10.10">
    <property type="entry name" value="Winged helix-like DNA-binding domain superfamily/Winged helix DNA-binding domain"/>
    <property type="match status" value="1"/>
</dbReference>
<dbReference type="InterPro" id="IPR013325">
    <property type="entry name" value="RNA_pol_sigma_r2"/>
</dbReference>
<name>A0A1T5KL84_9FIRM</name>
<dbReference type="GO" id="GO:0003677">
    <property type="term" value="F:DNA binding"/>
    <property type="evidence" value="ECO:0007669"/>
    <property type="project" value="InterPro"/>
</dbReference>
<sequence>MSDYEKKLIEKSKNGDIESFEKLIEKYQVVAFNIAYRMLGNKEDASDVTQESLVKVYKSLKSFRGDSNFSTWFYRIVKNNCIDAIRKMKKIKTYSLDKEFETENGNYNFQIADTKYLPDRLYEIKEKKELVQKALNKIPEKYRGVLILRDIQGFTYEEIGKITENPIGTVKSRISRGRSILKEILIKESELFIEN</sequence>
<dbReference type="STRING" id="36842.SAMN02194393_01908"/>
<dbReference type="InterPro" id="IPR036388">
    <property type="entry name" value="WH-like_DNA-bd_sf"/>
</dbReference>